<reference evidence="10" key="1">
    <citation type="submission" date="2022-09" db="EMBL/GenBank/DDBJ databases">
        <title>Complete Genomes of Fervidibacillus albus and Fervidibacillus halotolerans isolated from tidal flat sediments.</title>
        <authorList>
            <person name="Kwon K.K."/>
            <person name="Yang S.-H."/>
            <person name="Park M.J."/>
            <person name="Oh H.-M."/>
        </authorList>
    </citation>
    <scope>NUCLEOTIDE SEQUENCE</scope>
    <source>
        <strain evidence="10">MEBiC13594</strain>
    </source>
</reference>
<gene>
    <name evidence="10" type="ORF">OE105_05325</name>
</gene>
<dbReference type="Proteomes" id="UP001164726">
    <property type="component" value="Chromosome"/>
</dbReference>
<evidence type="ECO:0000256" key="1">
    <source>
        <dbReference type="ARBA" id="ARBA00006500"/>
    </source>
</evidence>
<dbReference type="InterPro" id="IPR002864">
    <property type="entry name" value="Acyl-ACP_thioesterase_NHD"/>
</dbReference>
<organism evidence="10 11">
    <name type="scientific">Fervidibacillus halotolerans</name>
    <dbReference type="NCBI Taxonomy" id="2980027"/>
    <lineage>
        <taxon>Bacteria</taxon>
        <taxon>Bacillati</taxon>
        <taxon>Bacillota</taxon>
        <taxon>Bacilli</taxon>
        <taxon>Bacillales</taxon>
        <taxon>Bacillaceae</taxon>
        <taxon>Fervidibacillus</taxon>
    </lineage>
</organism>
<evidence type="ECO:0000256" key="2">
    <source>
        <dbReference type="ARBA" id="ARBA00022516"/>
    </source>
</evidence>
<keyword evidence="6" id="KW-0443">Lipid metabolism</keyword>
<evidence type="ECO:0000256" key="3">
    <source>
        <dbReference type="ARBA" id="ARBA00022801"/>
    </source>
</evidence>
<proteinExistence type="inferred from homology"/>
<dbReference type="Pfam" id="PF01643">
    <property type="entry name" value="Acyl-ACP_TE"/>
    <property type="match status" value="1"/>
</dbReference>
<dbReference type="Gene3D" id="3.10.129.10">
    <property type="entry name" value="Hotdog Thioesterase"/>
    <property type="match status" value="2"/>
</dbReference>
<dbReference type="InterPro" id="IPR029069">
    <property type="entry name" value="HotDog_dom_sf"/>
</dbReference>
<keyword evidence="2" id="KW-0444">Lipid biosynthesis</keyword>
<evidence type="ECO:0000313" key="11">
    <source>
        <dbReference type="Proteomes" id="UP001164726"/>
    </source>
</evidence>
<evidence type="ECO:0000256" key="4">
    <source>
        <dbReference type="ARBA" id="ARBA00022832"/>
    </source>
</evidence>
<keyword evidence="11" id="KW-1185">Reference proteome</keyword>
<keyword evidence="7" id="KW-0275">Fatty acid biosynthesis</keyword>
<evidence type="ECO:0000313" key="10">
    <source>
        <dbReference type="EMBL" id="WAA13531.1"/>
    </source>
</evidence>
<dbReference type="KEGG" id="fhl:OE105_05325"/>
<comment type="similarity">
    <text evidence="1">Belongs to the acyl-ACP thioesterase family.</text>
</comment>
<dbReference type="PANTHER" id="PTHR31727">
    <property type="entry name" value="OLEOYL-ACYL CARRIER PROTEIN THIOESTERASE 1, CHLOROPLASTIC"/>
    <property type="match status" value="1"/>
</dbReference>
<keyword evidence="5" id="KW-0809">Transit peptide</keyword>
<dbReference type="GO" id="GO:0000036">
    <property type="term" value="F:acyl carrier activity"/>
    <property type="evidence" value="ECO:0007669"/>
    <property type="project" value="TreeGrafter"/>
</dbReference>
<feature type="domain" description="Acyl-ACP thioesterase-like C-terminal" evidence="9">
    <location>
        <begin position="166"/>
        <end position="219"/>
    </location>
</feature>
<dbReference type="SUPFAM" id="SSF54637">
    <property type="entry name" value="Thioesterase/thiol ester dehydrase-isomerase"/>
    <property type="match status" value="2"/>
</dbReference>
<dbReference type="EMBL" id="CP106877">
    <property type="protein sequence ID" value="WAA13531.1"/>
    <property type="molecule type" value="Genomic_DNA"/>
</dbReference>
<feature type="domain" description="Acyl-ACP thioesterase N-terminal hotdog" evidence="8">
    <location>
        <begin position="8"/>
        <end position="127"/>
    </location>
</feature>
<evidence type="ECO:0000259" key="8">
    <source>
        <dbReference type="Pfam" id="PF01643"/>
    </source>
</evidence>
<dbReference type="InterPro" id="IPR045023">
    <property type="entry name" value="FATA/B"/>
</dbReference>
<dbReference type="PANTHER" id="PTHR31727:SF6">
    <property type="entry name" value="OLEOYL-ACYL CARRIER PROTEIN THIOESTERASE 1, CHLOROPLASTIC"/>
    <property type="match status" value="1"/>
</dbReference>
<accession>A0A9E8RZ46</accession>
<name>A0A9E8RZ46_9BACI</name>
<dbReference type="RefSeq" id="WP_275421704.1">
    <property type="nucleotide sequence ID" value="NZ_CP106877.1"/>
</dbReference>
<evidence type="ECO:0000259" key="9">
    <source>
        <dbReference type="Pfam" id="PF20791"/>
    </source>
</evidence>
<dbReference type="InterPro" id="IPR049427">
    <property type="entry name" value="Acyl-ACP_TE_C"/>
</dbReference>
<evidence type="ECO:0000256" key="7">
    <source>
        <dbReference type="ARBA" id="ARBA00023160"/>
    </source>
</evidence>
<evidence type="ECO:0000256" key="5">
    <source>
        <dbReference type="ARBA" id="ARBA00022946"/>
    </source>
</evidence>
<sequence>MNTNITIRYKKRFHVDLRDVDFMKQLKLSSLFSYFQEVASEAADSLGFGIDRLQKEFNVAWVLVRMRVEIIRNPNWNETITIETWPLEPNRLEFHRDFLVYDERGNILIRAISDWVIMDIDQRKLKRSEHIGIVYPEMIKERAIDKKLSRLKDFGNLQESYKKVIGYSDIDINGHLNNSNYVDYIMDCFPVEEHKKYKTKAIEVHFLHELLPGETLTLRRDVSAFNSHLVYIDGVNGREQTVFKAQLEIENR</sequence>
<keyword evidence="3" id="KW-0378">Hydrolase</keyword>
<evidence type="ECO:0000256" key="6">
    <source>
        <dbReference type="ARBA" id="ARBA00023098"/>
    </source>
</evidence>
<keyword evidence="4" id="KW-0276">Fatty acid metabolism</keyword>
<dbReference type="GO" id="GO:0016297">
    <property type="term" value="F:fatty acyl-[ACP] hydrolase activity"/>
    <property type="evidence" value="ECO:0007669"/>
    <property type="project" value="InterPro"/>
</dbReference>
<dbReference type="CDD" id="cd00586">
    <property type="entry name" value="4HBT"/>
    <property type="match status" value="1"/>
</dbReference>
<dbReference type="AlphaFoldDB" id="A0A9E8RZ46"/>
<dbReference type="Pfam" id="PF20791">
    <property type="entry name" value="Acyl-ACP_TE_C"/>
    <property type="match status" value="1"/>
</dbReference>
<protein>
    <submittedName>
        <fullName evidence="10">Thioesterase</fullName>
    </submittedName>
</protein>